<accession>A0A561TSY7</accession>
<dbReference type="PANTHER" id="PTHR43434:SF1">
    <property type="entry name" value="PHOSPHOGLYCOLATE PHOSPHATASE"/>
    <property type="match status" value="1"/>
</dbReference>
<sequence length="219" mass="23541">MMSSAAADGRQLVLIFDMDGTLLDTETVKLAAFRDAFAPLCAGNHRSLAAVHEYNAAHRGVPRDAKFRHVLAMLGAPEGELAAVAGRYADLLADRLPSCQPLPGVAGFLKAVPAVRFVASSAPRAEIVDNLTRHGLDAAFTDFYGHPWSKEQALLDVARRHPTAARVFFGDAPADLAAARATRTRFMAINPNPQPEPLTPDQARDFQDVGALAEFLRDG</sequence>
<dbReference type="SFLD" id="SFLDS00003">
    <property type="entry name" value="Haloacid_Dehalogenase"/>
    <property type="match status" value="1"/>
</dbReference>
<evidence type="ECO:0000313" key="1">
    <source>
        <dbReference type="EMBL" id="TWF90221.1"/>
    </source>
</evidence>
<dbReference type="GO" id="GO:0008967">
    <property type="term" value="F:phosphoglycolate phosphatase activity"/>
    <property type="evidence" value="ECO:0007669"/>
    <property type="project" value="TreeGrafter"/>
</dbReference>
<dbReference type="SFLD" id="SFLDG01129">
    <property type="entry name" value="C1.5:_HAD__Beta-PGM__Phosphata"/>
    <property type="match status" value="1"/>
</dbReference>
<dbReference type="EMBL" id="VIWT01000003">
    <property type="protein sequence ID" value="TWF90221.1"/>
    <property type="molecule type" value="Genomic_DNA"/>
</dbReference>
<dbReference type="Pfam" id="PF13419">
    <property type="entry name" value="HAD_2"/>
    <property type="match status" value="1"/>
</dbReference>
<dbReference type="Proteomes" id="UP000317940">
    <property type="component" value="Unassembled WGS sequence"/>
</dbReference>
<dbReference type="GO" id="GO:0005829">
    <property type="term" value="C:cytosol"/>
    <property type="evidence" value="ECO:0007669"/>
    <property type="project" value="TreeGrafter"/>
</dbReference>
<dbReference type="InterPro" id="IPR036412">
    <property type="entry name" value="HAD-like_sf"/>
</dbReference>
<evidence type="ECO:0000313" key="2">
    <source>
        <dbReference type="Proteomes" id="UP000317940"/>
    </source>
</evidence>
<dbReference type="RefSeq" id="WP_145909443.1">
    <property type="nucleotide sequence ID" value="NZ_BAAAMZ010000001.1"/>
</dbReference>
<dbReference type="GO" id="GO:0006281">
    <property type="term" value="P:DNA repair"/>
    <property type="evidence" value="ECO:0007669"/>
    <property type="project" value="TreeGrafter"/>
</dbReference>
<comment type="caution">
    <text evidence="1">The sequence shown here is derived from an EMBL/GenBank/DDBJ whole genome shotgun (WGS) entry which is preliminary data.</text>
</comment>
<keyword evidence="2" id="KW-1185">Reference proteome</keyword>
<reference evidence="1 2" key="1">
    <citation type="submission" date="2019-06" db="EMBL/GenBank/DDBJ databases">
        <title>Sequencing the genomes of 1000 actinobacteria strains.</title>
        <authorList>
            <person name="Klenk H.-P."/>
        </authorList>
    </citation>
    <scope>NUCLEOTIDE SEQUENCE [LARGE SCALE GENOMIC DNA]</scope>
    <source>
        <strain evidence="1 2">DSM 44826</strain>
    </source>
</reference>
<dbReference type="SUPFAM" id="SSF56784">
    <property type="entry name" value="HAD-like"/>
    <property type="match status" value="1"/>
</dbReference>
<dbReference type="PANTHER" id="PTHR43434">
    <property type="entry name" value="PHOSPHOGLYCOLATE PHOSPHATASE"/>
    <property type="match status" value="1"/>
</dbReference>
<dbReference type="OrthoDB" id="9776368at2"/>
<gene>
    <name evidence="1" type="ORF">FHX73_13265</name>
</gene>
<dbReference type="InterPro" id="IPR023214">
    <property type="entry name" value="HAD_sf"/>
</dbReference>
<dbReference type="Gene3D" id="1.10.150.240">
    <property type="entry name" value="Putative phosphatase, domain 2"/>
    <property type="match status" value="1"/>
</dbReference>
<proteinExistence type="predicted"/>
<name>A0A561TSY7_9ACTN</name>
<dbReference type="AlphaFoldDB" id="A0A561TSY7"/>
<protein>
    <submittedName>
        <fullName evidence="1">Beta-phosphoglucomutase-like phosphatase (HAD superfamily)</fullName>
    </submittedName>
</protein>
<dbReference type="InterPro" id="IPR050155">
    <property type="entry name" value="HAD-like_hydrolase_sf"/>
</dbReference>
<dbReference type="InterPro" id="IPR041492">
    <property type="entry name" value="HAD_2"/>
</dbReference>
<dbReference type="InterPro" id="IPR023198">
    <property type="entry name" value="PGP-like_dom2"/>
</dbReference>
<organism evidence="1 2">
    <name type="scientific">Kitasatospora viridis</name>
    <dbReference type="NCBI Taxonomy" id="281105"/>
    <lineage>
        <taxon>Bacteria</taxon>
        <taxon>Bacillati</taxon>
        <taxon>Actinomycetota</taxon>
        <taxon>Actinomycetes</taxon>
        <taxon>Kitasatosporales</taxon>
        <taxon>Streptomycetaceae</taxon>
        <taxon>Kitasatospora</taxon>
    </lineage>
</organism>
<dbReference type="Gene3D" id="3.40.50.1000">
    <property type="entry name" value="HAD superfamily/HAD-like"/>
    <property type="match status" value="1"/>
</dbReference>